<protein>
    <submittedName>
        <fullName evidence="1">Uncharacterized protein</fullName>
    </submittedName>
</protein>
<keyword evidence="2" id="KW-1185">Reference proteome</keyword>
<organism evidence="1 2">
    <name type="scientific">Pandoraea bronchicola</name>
    <dbReference type="NCBI Taxonomy" id="2508287"/>
    <lineage>
        <taxon>Bacteria</taxon>
        <taxon>Pseudomonadati</taxon>
        <taxon>Pseudomonadota</taxon>
        <taxon>Betaproteobacteria</taxon>
        <taxon>Burkholderiales</taxon>
        <taxon>Burkholderiaceae</taxon>
        <taxon>Pandoraea</taxon>
    </lineage>
</organism>
<dbReference type="EMBL" id="CABPST010000009">
    <property type="protein sequence ID" value="VVE89370.1"/>
    <property type="molecule type" value="Genomic_DNA"/>
</dbReference>
<reference evidence="1 2" key="1">
    <citation type="submission" date="2019-08" db="EMBL/GenBank/DDBJ databases">
        <authorList>
            <person name="Peeters C."/>
        </authorList>
    </citation>
    <scope>NUCLEOTIDE SEQUENCE [LARGE SCALE GENOMIC DNA]</scope>
    <source>
        <strain evidence="1 2">LMG 20603</strain>
    </source>
</reference>
<proteinExistence type="predicted"/>
<evidence type="ECO:0000313" key="2">
    <source>
        <dbReference type="Proteomes" id="UP000382040"/>
    </source>
</evidence>
<dbReference type="AlphaFoldDB" id="A0A5E5BYG2"/>
<evidence type="ECO:0000313" key="1">
    <source>
        <dbReference type="EMBL" id="VVE89370.1"/>
    </source>
</evidence>
<accession>A0A5E5BYG2</accession>
<dbReference type="Proteomes" id="UP000382040">
    <property type="component" value="Unassembled WGS sequence"/>
</dbReference>
<name>A0A5E5BYG2_9BURK</name>
<sequence length="74" mass="8163">MQHLPGVAIFISIIERSDLSIPVVYQMVMNAILPRGERVWARENAGGKGVPKMRRYAHAVHGRLPKVASTGNGR</sequence>
<gene>
    <name evidence="1" type="ORF">PBR20603_03339</name>
</gene>